<dbReference type="InterPro" id="IPR019219">
    <property type="entry name" value="DUF2130"/>
</dbReference>
<evidence type="ECO:0000313" key="1">
    <source>
        <dbReference type="EMBL" id="SEO74655.1"/>
    </source>
</evidence>
<dbReference type="STRING" id="42354.SAMN05216333_11732"/>
<organism evidence="1 2">
    <name type="scientific">Nitrosomonas oligotropha</name>
    <dbReference type="NCBI Taxonomy" id="42354"/>
    <lineage>
        <taxon>Bacteria</taxon>
        <taxon>Pseudomonadati</taxon>
        <taxon>Pseudomonadota</taxon>
        <taxon>Betaproteobacteria</taxon>
        <taxon>Nitrosomonadales</taxon>
        <taxon>Nitrosomonadaceae</taxon>
        <taxon>Nitrosomonas</taxon>
    </lineage>
</organism>
<protein>
    <submittedName>
        <fullName evidence="1">Uncharacterized protein</fullName>
    </submittedName>
</protein>
<name>A0A1H8S7N5_9PROT</name>
<dbReference type="EMBL" id="FODO01000017">
    <property type="protein sequence ID" value="SEO74655.1"/>
    <property type="molecule type" value="Genomic_DNA"/>
</dbReference>
<reference evidence="2" key="1">
    <citation type="submission" date="2016-10" db="EMBL/GenBank/DDBJ databases">
        <authorList>
            <person name="Varghese N."/>
            <person name="Submissions S."/>
        </authorList>
    </citation>
    <scope>NUCLEOTIDE SEQUENCE [LARGE SCALE GENOMIC DNA]</scope>
    <source>
        <strain evidence="2">Nm76</strain>
    </source>
</reference>
<keyword evidence="2" id="KW-1185">Reference proteome</keyword>
<dbReference type="AlphaFoldDB" id="A0A1H8S7N5"/>
<dbReference type="Proteomes" id="UP000198814">
    <property type="component" value="Unassembled WGS sequence"/>
</dbReference>
<accession>A0A1H8S7N5</accession>
<evidence type="ECO:0000313" key="2">
    <source>
        <dbReference type="Proteomes" id="UP000198814"/>
    </source>
</evidence>
<proteinExistence type="predicted"/>
<dbReference type="Pfam" id="PF09903">
    <property type="entry name" value="DUF2130"/>
    <property type="match status" value="1"/>
</dbReference>
<sequence length="65" mass="7215">MQADLDRERKAMTRLWAKREMQIQGVIESTVGMYGDLQGIAGRALPAIEGLELPMLDLKDSGNEP</sequence>
<gene>
    <name evidence="1" type="ORF">SAMN05216333_11732</name>
</gene>